<name>A0A369K8Q6_HYPMA</name>
<evidence type="ECO:0000313" key="1">
    <source>
        <dbReference type="EMBL" id="RDB30971.1"/>
    </source>
</evidence>
<comment type="caution">
    <text evidence="1">The sequence shown here is derived from an EMBL/GenBank/DDBJ whole genome shotgun (WGS) entry which is preliminary data.</text>
</comment>
<dbReference type="AlphaFoldDB" id="A0A369K8Q6"/>
<proteinExistence type="predicted"/>
<dbReference type="EMBL" id="LUEZ02000002">
    <property type="protein sequence ID" value="RDB30971.1"/>
    <property type="molecule type" value="Genomic_DNA"/>
</dbReference>
<dbReference type="Proteomes" id="UP000076154">
    <property type="component" value="Unassembled WGS sequence"/>
</dbReference>
<protein>
    <submittedName>
        <fullName evidence="1">Uncharacterized protein</fullName>
    </submittedName>
</protein>
<evidence type="ECO:0000313" key="2">
    <source>
        <dbReference type="Proteomes" id="UP000076154"/>
    </source>
</evidence>
<accession>A0A369K8Q6</accession>
<gene>
    <name evidence="1" type="ORF">Hypma_000178</name>
</gene>
<organism evidence="1 2">
    <name type="scientific">Hypsizygus marmoreus</name>
    <name type="common">White beech mushroom</name>
    <name type="synonym">Agaricus marmoreus</name>
    <dbReference type="NCBI Taxonomy" id="39966"/>
    <lineage>
        <taxon>Eukaryota</taxon>
        <taxon>Fungi</taxon>
        <taxon>Dikarya</taxon>
        <taxon>Basidiomycota</taxon>
        <taxon>Agaricomycotina</taxon>
        <taxon>Agaricomycetes</taxon>
        <taxon>Agaricomycetidae</taxon>
        <taxon>Agaricales</taxon>
        <taxon>Tricholomatineae</taxon>
        <taxon>Lyophyllaceae</taxon>
        <taxon>Hypsizygus</taxon>
    </lineage>
</organism>
<keyword evidence="2" id="KW-1185">Reference proteome</keyword>
<dbReference type="OrthoDB" id="3061143at2759"/>
<reference evidence="1" key="1">
    <citation type="submission" date="2018-04" db="EMBL/GenBank/DDBJ databases">
        <title>Whole genome sequencing of Hypsizygus marmoreus.</title>
        <authorList>
            <person name="Choi I.-G."/>
            <person name="Min B."/>
            <person name="Kim J.-G."/>
            <person name="Kim S."/>
            <person name="Oh Y.-L."/>
            <person name="Kong W.-S."/>
            <person name="Park H."/>
            <person name="Jeong J."/>
            <person name="Song E.-S."/>
        </authorList>
    </citation>
    <scope>NUCLEOTIDE SEQUENCE [LARGE SCALE GENOMIC DNA]</scope>
    <source>
        <strain evidence="1">51987-8</strain>
    </source>
</reference>
<sequence>MSGVVTMLSVPAAHLQVPGRKLMFYANWDGCFAYFYEVFNHPLTQGRCPKLMRQTFVYLQDTYLPAMARELEFEKLLTVKLGTDDMMVETSLFEIVPNNCIYARDLYGTKNLEDDVLQAFYVLLSPELIAELLQVQQDILGPEDKITLTSFQFKCDPGIVKVKNSWCYTMGPSHQHSNMIISPTAATKLMNDELELKEHHIRRQWYLKATIKAGRAAINAFLPQHNMLNLPICHQKNYAFLISQVNLARPITWDKRNSDGLVDLGTFGVTKGHWDNLDDAGALTCMIALSFLLKGCQPGRFNLLGLSFYTL</sequence>
<dbReference type="InParanoid" id="A0A369K8Q6"/>